<protein>
    <submittedName>
        <fullName evidence="1">Uncharacterized protein</fullName>
    </submittedName>
</protein>
<dbReference type="AlphaFoldDB" id="A0A6C0JW13"/>
<dbReference type="InterPro" id="IPR043876">
    <property type="entry name" value="DUF5856"/>
</dbReference>
<dbReference type="EMBL" id="MN740701">
    <property type="protein sequence ID" value="QHU09006.1"/>
    <property type="molecule type" value="Genomic_DNA"/>
</dbReference>
<evidence type="ECO:0000313" key="1">
    <source>
        <dbReference type="EMBL" id="QHU09006.1"/>
    </source>
</evidence>
<dbReference type="Pfam" id="PF19174">
    <property type="entry name" value="DUF5856"/>
    <property type="match status" value="1"/>
</dbReference>
<name>A0A6C0JW13_9ZZZZ</name>
<reference evidence="1" key="1">
    <citation type="journal article" date="2020" name="Nature">
        <title>Giant virus diversity and host interactions through global metagenomics.</title>
        <authorList>
            <person name="Schulz F."/>
            <person name="Roux S."/>
            <person name="Paez-Espino D."/>
            <person name="Jungbluth S."/>
            <person name="Walsh D.A."/>
            <person name="Denef V.J."/>
            <person name="McMahon K.D."/>
            <person name="Konstantinidis K.T."/>
            <person name="Eloe-Fadrosh E.A."/>
            <person name="Kyrpides N.C."/>
            <person name="Woyke T."/>
        </authorList>
    </citation>
    <scope>NUCLEOTIDE SEQUENCE</scope>
    <source>
        <strain evidence="1">GVMAG-S-1064190-84</strain>
    </source>
</reference>
<organism evidence="1">
    <name type="scientific">viral metagenome</name>
    <dbReference type="NCBI Taxonomy" id="1070528"/>
    <lineage>
        <taxon>unclassified sequences</taxon>
        <taxon>metagenomes</taxon>
        <taxon>organismal metagenomes</taxon>
    </lineage>
</organism>
<accession>A0A6C0JW13</accession>
<sequence>MYKNNVSEFVRLLMNSRNQAHVFHLTTKSYAQHKALQKYYEGIVPLLDLYAETYMGAYGNLKNVKSNKRYLVDPKNVKKYFRILMTRINKLKLPKNSELRNILDSIKELIRGTSYKLSLK</sequence>
<proteinExistence type="predicted"/>